<keyword evidence="1" id="KW-1133">Transmembrane helix</keyword>
<dbReference type="EMBL" id="CP090894">
    <property type="protein sequence ID" value="ULT93348.1"/>
    <property type="molecule type" value="Genomic_DNA"/>
</dbReference>
<feature type="transmembrane region" description="Helical" evidence="1">
    <location>
        <begin position="35"/>
        <end position="59"/>
    </location>
</feature>
<protein>
    <submittedName>
        <fullName evidence="2">Uncharacterized protein</fullName>
    </submittedName>
</protein>
<feature type="transmembrane region" description="Helical" evidence="1">
    <location>
        <begin position="106"/>
        <end position="129"/>
    </location>
</feature>
<reference evidence="2 3" key="1">
    <citation type="submission" date="2022-05" db="EMBL/GenBank/DDBJ databases">
        <title>Chromosome-level reference genomes for two strains of Caenorhabditis briggsae: an improved platform for comparative genomics.</title>
        <authorList>
            <person name="Stevens L."/>
            <person name="Andersen E.C."/>
        </authorList>
    </citation>
    <scope>NUCLEOTIDE SEQUENCE [LARGE SCALE GENOMIC DNA]</scope>
    <source>
        <strain evidence="2">QX1410_ONT</strain>
        <tissue evidence="2">Whole-organism</tissue>
    </source>
</reference>
<gene>
    <name evidence="2" type="ORF">L3Y34_003083</name>
</gene>
<feature type="transmembrane region" description="Helical" evidence="1">
    <location>
        <begin position="240"/>
        <end position="263"/>
    </location>
</feature>
<dbReference type="PANTHER" id="PTHR23021:SF31">
    <property type="entry name" value="SERPENTINE RECEPTOR, CLASS T"/>
    <property type="match status" value="1"/>
</dbReference>
<evidence type="ECO:0000256" key="1">
    <source>
        <dbReference type="SAM" id="Phobius"/>
    </source>
</evidence>
<feature type="transmembrane region" description="Helical" evidence="1">
    <location>
        <begin position="149"/>
        <end position="168"/>
    </location>
</feature>
<dbReference type="PANTHER" id="PTHR23021">
    <property type="entry name" value="SERPENTINE RECEPTOR, CLASS T"/>
    <property type="match status" value="1"/>
</dbReference>
<dbReference type="Proteomes" id="UP000827892">
    <property type="component" value="Chromosome IV"/>
</dbReference>
<organism evidence="2 3">
    <name type="scientific">Caenorhabditis briggsae</name>
    <dbReference type="NCBI Taxonomy" id="6238"/>
    <lineage>
        <taxon>Eukaryota</taxon>
        <taxon>Metazoa</taxon>
        <taxon>Ecdysozoa</taxon>
        <taxon>Nematoda</taxon>
        <taxon>Chromadorea</taxon>
        <taxon>Rhabditida</taxon>
        <taxon>Rhabditina</taxon>
        <taxon>Rhabditomorpha</taxon>
        <taxon>Rhabditoidea</taxon>
        <taxon>Rhabditidae</taxon>
        <taxon>Peloderinae</taxon>
        <taxon>Caenorhabditis</taxon>
    </lineage>
</organism>
<dbReference type="InterPro" id="IPR019425">
    <property type="entry name" value="7TM_GPCR_serpentine_rcpt_Srt"/>
</dbReference>
<feature type="transmembrane region" description="Helical" evidence="1">
    <location>
        <begin position="71"/>
        <end position="100"/>
    </location>
</feature>
<name>A0AAE9D382_CAEBR</name>
<feature type="transmembrane region" description="Helical" evidence="1">
    <location>
        <begin position="208"/>
        <end position="228"/>
    </location>
</feature>
<feature type="transmembrane region" description="Helical" evidence="1">
    <location>
        <begin position="269"/>
        <end position="292"/>
    </location>
</feature>
<dbReference type="AlphaFoldDB" id="A0AAE9D382"/>
<dbReference type="OMA" id="LNTWCMA"/>
<dbReference type="SUPFAM" id="SSF81321">
    <property type="entry name" value="Family A G protein-coupled receptor-like"/>
    <property type="match status" value="1"/>
</dbReference>
<keyword evidence="1" id="KW-0472">Membrane</keyword>
<evidence type="ECO:0000313" key="2">
    <source>
        <dbReference type="EMBL" id="ULT93348.1"/>
    </source>
</evidence>
<proteinExistence type="predicted"/>
<evidence type="ECO:0000313" key="3">
    <source>
        <dbReference type="Proteomes" id="UP000827892"/>
    </source>
</evidence>
<accession>A0AAE9D382</accession>
<dbReference type="Gene3D" id="1.20.1070.10">
    <property type="entry name" value="Rhodopsin 7-helix transmembrane proteins"/>
    <property type="match status" value="1"/>
</dbReference>
<sequence>MNRLVEYGSVEAIPFYDCSNKTFDEWEKTGVKKGWFGYPLVIFGVFIEFLYIPIIYIIIKTKLIRHACYKIILMLAMIDMSATCCSCLITGPLLIIGSVFCMYPTFTYVAGGFVLNTWCMACAATVSLFANRIISIGFREYADVIEKKLAYSSIAFVLFYGFYIYYFTPSIVYNSDIMAWLPDPLSEDVPSPEAAAMYKNTIQAWNNWIFVTCMFVLFSVYFAMVKRLARGQKSKASKAIFIQCSIICFFNTATALVYNALAIVTPAPWILAFGQICWACNHACPALIYVTMNDTIRREFYRLVFRIKAREINKILLKLDVSESGRRDIKCCCQEHNAI</sequence>
<keyword evidence="1" id="KW-0812">Transmembrane</keyword>
<dbReference type="Pfam" id="PF10321">
    <property type="entry name" value="7TM_GPCR_Srt"/>
    <property type="match status" value="1"/>
</dbReference>